<reference evidence="4" key="2">
    <citation type="submission" date="2015-01" db="EMBL/GenBank/DDBJ databases">
        <title>Evolutionary Origins and Diversification of the Mycorrhizal Mutualists.</title>
        <authorList>
            <consortium name="DOE Joint Genome Institute"/>
            <consortium name="Mycorrhizal Genomics Consortium"/>
            <person name="Kohler A."/>
            <person name="Kuo A."/>
            <person name="Nagy L.G."/>
            <person name="Floudas D."/>
            <person name="Copeland A."/>
            <person name="Barry K.W."/>
            <person name="Cichocki N."/>
            <person name="Veneault-Fourrey C."/>
            <person name="LaButti K."/>
            <person name="Lindquist E.A."/>
            <person name="Lipzen A."/>
            <person name="Lundell T."/>
            <person name="Morin E."/>
            <person name="Murat C."/>
            <person name="Riley R."/>
            <person name="Ohm R."/>
            <person name="Sun H."/>
            <person name="Tunlid A."/>
            <person name="Henrissat B."/>
            <person name="Grigoriev I.V."/>
            <person name="Hibbett D.S."/>
            <person name="Martin F."/>
        </authorList>
    </citation>
    <scope>NUCLEOTIDE SEQUENCE [LARGE SCALE GENOMIC DNA]</scope>
    <source>
        <strain evidence="4">F 1598</strain>
    </source>
</reference>
<dbReference type="OrthoDB" id="3237746at2759"/>
<dbReference type="GO" id="GO:0015074">
    <property type="term" value="P:DNA integration"/>
    <property type="evidence" value="ECO:0007669"/>
    <property type="project" value="InterPro"/>
</dbReference>
<organism evidence="3 4">
    <name type="scientific">Piloderma croceum (strain F 1598)</name>
    <dbReference type="NCBI Taxonomy" id="765440"/>
    <lineage>
        <taxon>Eukaryota</taxon>
        <taxon>Fungi</taxon>
        <taxon>Dikarya</taxon>
        <taxon>Basidiomycota</taxon>
        <taxon>Agaricomycotina</taxon>
        <taxon>Agaricomycetes</taxon>
        <taxon>Agaricomycetidae</taxon>
        <taxon>Atheliales</taxon>
        <taxon>Atheliaceae</taxon>
        <taxon>Piloderma</taxon>
    </lineage>
</organism>
<dbReference type="GO" id="GO:0003723">
    <property type="term" value="F:RNA binding"/>
    <property type="evidence" value="ECO:0007669"/>
    <property type="project" value="UniProtKB-KW"/>
</dbReference>
<protein>
    <recommendedName>
        <fullName evidence="2">Integrase catalytic domain-containing protein</fullName>
    </recommendedName>
</protein>
<dbReference type="GO" id="GO:0005634">
    <property type="term" value="C:nucleus"/>
    <property type="evidence" value="ECO:0007669"/>
    <property type="project" value="UniProtKB-ARBA"/>
</dbReference>
<evidence type="ECO:0000313" key="3">
    <source>
        <dbReference type="EMBL" id="KIM83684.1"/>
    </source>
</evidence>
<keyword evidence="1" id="KW-0694">RNA-binding</keyword>
<dbReference type="HOGENOM" id="CLU_062664_0_0_1"/>
<dbReference type="InParanoid" id="A0A0C3FW02"/>
<sequence length="343" mass="38572">MTAIVKCGHCKGFGGSHLAALLEPITHRHPWELMVGDYMSMPLGKRSFHTIGLFMDIYSQKIFGFKFTTYRSTATTIASLNRIWQMYQMPKVFMADGGLHFAGTAVGEWCIEHNSQYQQVAAYSPWVNGLLEGTNGKLLSRLKRLCAPNLGKDEWVKITKFEDLPAVWLDHFDAAIKLLNHCILPAYKFSPNELCLGTVVNTSETPITVSSKELMEALVAIQNEWKATFNKKVLASRDGVIEYKKCNLVQIHDSKLDFMLTTETIQGLPVSVVVRTELECEQIKIKMDRVGIPDEVMEGLDFEEEEGDRDEGEVNDIVLGEEEIVGEGGSMDQLCWSNPDVDR</sequence>
<dbReference type="AlphaFoldDB" id="A0A0C3FW02"/>
<dbReference type="InterPro" id="IPR012337">
    <property type="entry name" value="RNaseH-like_sf"/>
</dbReference>
<name>A0A0C3FW02_PILCF</name>
<dbReference type="SUPFAM" id="SSF53098">
    <property type="entry name" value="Ribonuclease H-like"/>
    <property type="match status" value="1"/>
</dbReference>
<accession>A0A0C3FW02</accession>
<dbReference type="InterPro" id="IPR001584">
    <property type="entry name" value="Integrase_cat-core"/>
</dbReference>
<gene>
    <name evidence="3" type="ORF">PILCRDRAFT_7091</name>
</gene>
<dbReference type="EMBL" id="KN832990">
    <property type="protein sequence ID" value="KIM83684.1"/>
    <property type="molecule type" value="Genomic_DNA"/>
</dbReference>
<proteinExistence type="predicted"/>
<dbReference type="PROSITE" id="PS50994">
    <property type="entry name" value="INTEGRASE"/>
    <property type="match status" value="1"/>
</dbReference>
<evidence type="ECO:0000313" key="4">
    <source>
        <dbReference type="Proteomes" id="UP000054166"/>
    </source>
</evidence>
<evidence type="ECO:0000256" key="1">
    <source>
        <dbReference type="ARBA" id="ARBA00022884"/>
    </source>
</evidence>
<feature type="domain" description="Integrase catalytic" evidence="2">
    <location>
        <begin position="26"/>
        <end position="199"/>
    </location>
</feature>
<evidence type="ECO:0000259" key="2">
    <source>
        <dbReference type="PROSITE" id="PS50994"/>
    </source>
</evidence>
<dbReference type="Gene3D" id="3.30.420.10">
    <property type="entry name" value="Ribonuclease H-like superfamily/Ribonuclease H"/>
    <property type="match status" value="1"/>
</dbReference>
<keyword evidence="4" id="KW-1185">Reference proteome</keyword>
<dbReference type="Proteomes" id="UP000054166">
    <property type="component" value="Unassembled WGS sequence"/>
</dbReference>
<reference evidence="3 4" key="1">
    <citation type="submission" date="2014-04" db="EMBL/GenBank/DDBJ databases">
        <authorList>
            <consortium name="DOE Joint Genome Institute"/>
            <person name="Kuo A."/>
            <person name="Tarkka M."/>
            <person name="Buscot F."/>
            <person name="Kohler A."/>
            <person name="Nagy L.G."/>
            <person name="Floudas D."/>
            <person name="Copeland A."/>
            <person name="Barry K.W."/>
            <person name="Cichocki N."/>
            <person name="Veneault-Fourrey C."/>
            <person name="LaButti K."/>
            <person name="Lindquist E.A."/>
            <person name="Lipzen A."/>
            <person name="Lundell T."/>
            <person name="Morin E."/>
            <person name="Murat C."/>
            <person name="Sun H."/>
            <person name="Tunlid A."/>
            <person name="Henrissat B."/>
            <person name="Grigoriev I.V."/>
            <person name="Hibbett D.S."/>
            <person name="Martin F."/>
            <person name="Nordberg H.P."/>
            <person name="Cantor M.N."/>
            <person name="Hua S.X."/>
        </authorList>
    </citation>
    <scope>NUCLEOTIDE SEQUENCE [LARGE SCALE GENOMIC DNA]</scope>
    <source>
        <strain evidence="3 4">F 1598</strain>
    </source>
</reference>
<dbReference type="STRING" id="765440.A0A0C3FW02"/>
<dbReference type="InterPro" id="IPR036397">
    <property type="entry name" value="RNaseH_sf"/>
</dbReference>